<dbReference type="Pfam" id="PF00622">
    <property type="entry name" value="SPRY"/>
    <property type="match status" value="1"/>
</dbReference>
<dbReference type="PANTHER" id="PTHR24103">
    <property type="entry name" value="E3 UBIQUITIN-PROTEIN LIGASE TRIM"/>
    <property type="match status" value="1"/>
</dbReference>
<evidence type="ECO:0000256" key="4">
    <source>
        <dbReference type="PROSITE-ProRule" id="PRU00024"/>
    </source>
</evidence>
<dbReference type="InterPro" id="IPR001870">
    <property type="entry name" value="B30.2/SPRY"/>
</dbReference>
<feature type="domain" description="RING-type" evidence="5">
    <location>
        <begin position="12"/>
        <end position="53"/>
    </location>
</feature>
<evidence type="ECO:0000313" key="9">
    <source>
        <dbReference type="Proteomes" id="UP000694561"/>
    </source>
</evidence>
<keyword evidence="2 4" id="KW-0863">Zinc-finger</keyword>
<evidence type="ECO:0000259" key="5">
    <source>
        <dbReference type="PROSITE" id="PS50089"/>
    </source>
</evidence>
<dbReference type="SMART" id="SM00449">
    <property type="entry name" value="SPRY"/>
    <property type="match status" value="1"/>
</dbReference>
<evidence type="ECO:0000256" key="3">
    <source>
        <dbReference type="ARBA" id="ARBA00022833"/>
    </source>
</evidence>
<dbReference type="InterPro" id="IPR003879">
    <property type="entry name" value="Butyrophylin_SPRY"/>
</dbReference>
<dbReference type="PROSITE" id="PS00518">
    <property type="entry name" value="ZF_RING_1"/>
    <property type="match status" value="1"/>
</dbReference>
<evidence type="ECO:0000259" key="6">
    <source>
        <dbReference type="PROSITE" id="PS50119"/>
    </source>
</evidence>
<evidence type="ECO:0000259" key="7">
    <source>
        <dbReference type="PROSITE" id="PS50188"/>
    </source>
</evidence>
<evidence type="ECO:0000256" key="1">
    <source>
        <dbReference type="ARBA" id="ARBA00022723"/>
    </source>
</evidence>
<dbReference type="SUPFAM" id="SSF49899">
    <property type="entry name" value="Concanavalin A-like lectins/glucanases"/>
    <property type="match status" value="1"/>
</dbReference>
<dbReference type="AlphaFoldDB" id="A0A8C6AHF8"/>
<dbReference type="GeneTree" id="ENSGT00940000160005"/>
<sequence length="449" mass="52130">MGSVIFWNEFTCFLCAKYFIDPVTLICQHSFCMPCLCLCWEEAQRPPCCPVCREPSHHMNLKTNIVLKTRVFLARRTGPYDLSSYAEEICEIHMKTKNFFCEVTKDVLCLPCCKSEEHGAHRHCSIEWMAEEYRQKLLKQMRSMWQKIQENKRNLKREVSKLRTWEVNKKFCFIQNMIRPEYWKVCPFVHHEEKHYLRKIEEESDEIFQQLKGSQHNMYLKGKLLSQIYEELKELCHKPDMELLQQPHVVPCRSESAQLHMPQPVVPQLSSWPIPGLVDWLNQFQVHIALDNEIVTGHVPVFEDLRRLLAGPDHPAVDNTPPGSKYLLAWGAESFTSGQHYWEVDVAGCCSWAIGFCNDSWARKNDMVLESEGIFLLLCIKENNQCSLFTSSPLSPQYVKRPLGRVGLFLDYDGGFLSFFNVANSSLICRFLSCSFSSPLKPFLCSGHP</sequence>
<dbReference type="Gene3D" id="2.60.120.920">
    <property type="match status" value="1"/>
</dbReference>
<reference evidence="8" key="2">
    <citation type="submission" date="2025-09" db="UniProtKB">
        <authorList>
            <consortium name="Ensembl"/>
        </authorList>
    </citation>
    <scope>IDENTIFICATION</scope>
</reference>
<evidence type="ECO:0008006" key="10">
    <source>
        <dbReference type="Google" id="ProtNLM"/>
    </source>
</evidence>
<protein>
    <recommendedName>
        <fullName evidence="10">Tripartite motif-containing protein 77-like</fullName>
    </recommendedName>
</protein>
<dbReference type="InterPro" id="IPR013320">
    <property type="entry name" value="ConA-like_dom_sf"/>
</dbReference>
<dbReference type="GO" id="GO:0008270">
    <property type="term" value="F:zinc ion binding"/>
    <property type="evidence" value="ECO:0007669"/>
    <property type="project" value="UniProtKB-KW"/>
</dbReference>
<dbReference type="PROSITE" id="PS50188">
    <property type="entry name" value="B302_SPRY"/>
    <property type="match status" value="1"/>
</dbReference>
<dbReference type="PRINTS" id="PR01407">
    <property type="entry name" value="BUTYPHLNCDUF"/>
</dbReference>
<dbReference type="PROSITE" id="PS50119">
    <property type="entry name" value="ZF_BBOX"/>
    <property type="match status" value="1"/>
</dbReference>
<dbReference type="Gene3D" id="3.30.160.60">
    <property type="entry name" value="Classic Zinc Finger"/>
    <property type="match status" value="1"/>
</dbReference>
<keyword evidence="3" id="KW-0862">Zinc</keyword>
<reference evidence="8" key="1">
    <citation type="submission" date="2025-08" db="UniProtKB">
        <authorList>
            <consortium name="Ensembl"/>
        </authorList>
    </citation>
    <scope>IDENTIFICATION</scope>
</reference>
<organism evidence="8 9">
    <name type="scientific">Monodon monoceros</name>
    <name type="common">Narwhal</name>
    <name type="synonym">Ceratodon monodon</name>
    <dbReference type="NCBI Taxonomy" id="40151"/>
    <lineage>
        <taxon>Eukaryota</taxon>
        <taxon>Metazoa</taxon>
        <taxon>Chordata</taxon>
        <taxon>Craniata</taxon>
        <taxon>Vertebrata</taxon>
        <taxon>Euteleostomi</taxon>
        <taxon>Mammalia</taxon>
        <taxon>Eutheria</taxon>
        <taxon>Laurasiatheria</taxon>
        <taxon>Artiodactyla</taxon>
        <taxon>Whippomorpha</taxon>
        <taxon>Cetacea</taxon>
        <taxon>Odontoceti</taxon>
        <taxon>Monodontidae</taxon>
        <taxon>Monodon</taxon>
    </lineage>
</organism>
<dbReference type="InterPro" id="IPR013083">
    <property type="entry name" value="Znf_RING/FYVE/PHD"/>
</dbReference>
<dbReference type="InterPro" id="IPR000315">
    <property type="entry name" value="Znf_B-box"/>
</dbReference>
<dbReference type="InterPro" id="IPR050143">
    <property type="entry name" value="TRIM/RBCC"/>
</dbReference>
<dbReference type="Gene3D" id="3.30.40.10">
    <property type="entry name" value="Zinc/RING finger domain, C3HC4 (zinc finger)"/>
    <property type="match status" value="1"/>
</dbReference>
<keyword evidence="9" id="KW-1185">Reference proteome</keyword>
<dbReference type="PROSITE" id="PS50089">
    <property type="entry name" value="ZF_RING_2"/>
    <property type="match status" value="1"/>
</dbReference>
<feature type="domain" description="B30.2/SPRY" evidence="7">
    <location>
        <begin position="268"/>
        <end position="449"/>
    </location>
</feature>
<keyword evidence="1" id="KW-0479">Metal-binding</keyword>
<dbReference type="InterPro" id="IPR017907">
    <property type="entry name" value="Znf_RING_CS"/>
</dbReference>
<evidence type="ECO:0000313" key="8">
    <source>
        <dbReference type="Ensembl" id="ENSMMNP00015000220.1"/>
    </source>
</evidence>
<feature type="domain" description="B box-type" evidence="6">
    <location>
        <begin position="85"/>
        <end position="126"/>
    </location>
</feature>
<dbReference type="SUPFAM" id="SSF57845">
    <property type="entry name" value="B-box zinc-binding domain"/>
    <property type="match status" value="1"/>
</dbReference>
<dbReference type="Ensembl" id="ENSMMNT00015000256.1">
    <property type="protein sequence ID" value="ENSMMNP00015000220.1"/>
    <property type="gene ID" value="ENSMMNG00015000185.1"/>
</dbReference>
<dbReference type="InterPro" id="IPR001841">
    <property type="entry name" value="Znf_RING"/>
</dbReference>
<name>A0A8C6AHF8_MONMO</name>
<evidence type="ECO:0000256" key="2">
    <source>
        <dbReference type="ARBA" id="ARBA00022771"/>
    </source>
</evidence>
<accession>A0A8C6AHF8</accession>
<dbReference type="SUPFAM" id="SSF57850">
    <property type="entry name" value="RING/U-box"/>
    <property type="match status" value="1"/>
</dbReference>
<proteinExistence type="predicted"/>
<dbReference type="Proteomes" id="UP000694561">
    <property type="component" value="Unplaced"/>
</dbReference>
<dbReference type="InterPro" id="IPR003877">
    <property type="entry name" value="SPRY_dom"/>
</dbReference>
<dbReference type="InterPro" id="IPR043136">
    <property type="entry name" value="B30.2/SPRY_sf"/>
</dbReference>